<proteinExistence type="predicted"/>
<protein>
    <submittedName>
        <fullName evidence="1">Uncharacterized protein</fullName>
    </submittedName>
</protein>
<reference evidence="1 2" key="1">
    <citation type="journal article" date="2019" name="Commun. Biol.">
        <title>The bagworm genome reveals a unique fibroin gene that provides high tensile strength.</title>
        <authorList>
            <person name="Kono N."/>
            <person name="Nakamura H."/>
            <person name="Ohtoshi R."/>
            <person name="Tomita M."/>
            <person name="Numata K."/>
            <person name="Arakawa K."/>
        </authorList>
    </citation>
    <scope>NUCLEOTIDE SEQUENCE [LARGE SCALE GENOMIC DNA]</scope>
</reference>
<organism evidence="1 2">
    <name type="scientific">Eumeta variegata</name>
    <name type="common">Bagworm moth</name>
    <name type="synonym">Eumeta japonica</name>
    <dbReference type="NCBI Taxonomy" id="151549"/>
    <lineage>
        <taxon>Eukaryota</taxon>
        <taxon>Metazoa</taxon>
        <taxon>Ecdysozoa</taxon>
        <taxon>Arthropoda</taxon>
        <taxon>Hexapoda</taxon>
        <taxon>Insecta</taxon>
        <taxon>Pterygota</taxon>
        <taxon>Neoptera</taxon>
        <taxon>Endopterygota</taxon>
        <taxon>Lepidoptera</taxon>
        <taxon>Glossata</taxon>
        <taxon>Ditrysia</taxon>
        <taxon>Tineoidea</taxon>
        <taxon>Psychidae</taxon>
        <taxon>Oiketicinae</taxon>
        <taxon>Eumeta</taxon>
    </lineage>
</organism>
<keyword evidence="2" id="KW-1185">Reference proteome</keyword>
<gene>
    <name evidence="1" type="ORF">EVAR_68398_1</name>
</gene>
<comment type="caution">
    <text evidence="1">The sequence shown here is derived from an EMBL/GenBank/DDBJ whole genome shotgun (WGS) entry which is preliminary data.</text>
</comment>
<dbReference type="Proteomes" id="UP000299102">
    <property type="component" value="Unassembled WGS sequence"/>
</dbReference>
<evidence type="ECO:0000313" key="1">
    <source>
        <dbReference type="EMBL" id="GBP96872.1"/>
    </source>
</evidence>
<dbReference type="AlphaFoldDB" id="A0A4C2AAM2"/>
<accession>A0A4C2AAM2</accession>
<sequence>MLRLRLRRAAAAVRQQYLCLRITVDTARLQRDTSPLPVTDVRQRISARDGSKDHTLRRDTLTDYILLASDLR</sequence>
<evidence type="ECO:0000313" key="2">
    <source>
        <dbReference type="Proteomes" id="UP000299102"/>
    </source>
</evidence>
<dbReference type="EMBL" id="BGZK01002844">
    <property type="protein sequence ID" value="GBP96872.1"/>
    <property type="molecule type" value="Genomic_DNA"/>
</dbReference>
<name>A0A4C2AAM2_EUMVA</name>